<name>A0A9Q3P8L8_9BASI</name>
<accession>A0A9Q3P8L8</accession>
<evidence type="ECO:0000313" key="3">
    <source>
        <dbReference type="Proteomes" id="UP000765509"/>
    </source>
</evidence>
<reference evidence="2" key="1">
    <citation type="submission" date="2021-03" db="EMBL/GenBank/DDBJ databases">
        <title>Draft genome sequence of rust myrtle Austropuccinia psidii MF-1, a brazilian biotype.</title>
        <authorList>
            <person name="Quecine M.C."/>
            <person name="Pachon D.M.R."/>
            <person name="Bonatelli M.L."/>
            <person name="Correr F.H."/>
            <person name="Franceschini L.M."/>
            <person name="Leite T.F."/>
            <person name="Margarido G.R.A."/>
            <person name="Almeida C.A."/>
            <person name="Ferrarezi J.A."/>
            <person name="Labate C.A."/>
        </authorList>
    </citation>
    <scope>NUCLEOTIDE SEQUENCE</scope>
    <source>
        <strain evidence="2">MF-1</strain>
    </source>
</reference>
<gene>
    <name evidence="2" type="ORF">O181_090326</name>
</gene>
<dbReference type="AlphaFoldDB" id="A0A9Q3P8L8"/>
<sequence length="92" mass="9378">MKVSTAVIKLSTIAGALAAPTLLLPGLGLGWGGGWGGWGGWGGGWGGGWPGWGGGWGRPYDKLGDCSLCYIGFRYLATLIDAAIPPVGYLIL</sequence>
<dbReference type="Proteomes" id="UP000765509">
    <property type="component" value="Unassembled WGS sequence"/>
</dbReference>
<proteinExistence type="predicted"/>
<organism evidence="2 3">
    <name type="scientific">Austropuccinia psidii MF-1</name>
    <dbReference type="NCBI Taxonomy" id="1389203"/>
    <lineage>
        <taxon>Eukaryota</taxon>
        <taxon>Fungi</taxon>
        <taxon>Dikarya</taxon>
        <taxon>Basidiomycota</taxon>
        <taxon>Pucciniomycotina</taxon>
        <taxon>Pucciniomycetes</taxon>
        <taxon>Pucciniales</taxon>
        <taxon>Sphaerophragmiaceae</taxon>
        <taxon>Austropuccinia</taxon>
    </lineage>
</organism>
<comment type="caution">
    <text evidence="2">The sequence shown here is derived from an EMBL/GenBank/DDBJ whole genome shotgun (WGS) entry which is preliminary data.</text>
</comment>
<dbReference type="EMBL" id="AVOT02056241">
    <property type="protein sequence ID" value="MBW0550611.1"/>
    <property type="molecule type" value="Genomic_DNA"/>
</dbReference>
<feature type="signal peptide" evidence="1">
    <location>
        <begin position="1"/>
        <end position="18"/>
    </location>
</feature>
<protein>
    <submittedName>
        <fullName evidence="2">Uncharacterized protein</fullName>
    </submittedName>
</protein>
<keyword evidence="3" id="KW-1185">Reference proteome</keyword>
<feature type="chain" id="PRO_5040359202" evidence="1">
    <location>
        <begin position="19"/>
        <end position="92"/>
    </location>
</feature>
<evidence type="ECO:0000313" key="2">
    <source>
        <dbReference type="EMBL" id="MBW0550611.1"/>
    </source>
</evidence>
<evidence type="ECO:0000256" key="1">
    <source>
        <dbReference type="SAM" id="SignalP"/>
    </source>
</evidence>
<keyword evidence="1" id="KW-0732">Signal</keyword>